<keyword evidence="2 5" id="KW-0378">Hydrolase</keyword>
<organism evidence="5">
    <name type="scientific">uncultured Elusimicrobia bacterium</name>
    <dbReference type="NCBI Taxonomy" id="699876"/>
    <lineage>
        <taxon>Bacteria</taxon>
        <taxon>Pseudomonadati</taxon>
        <taxon>Elusimicrobiota</taxon>
        <taxon>Elusimicrobia</taxon>
        <taxon>environmental samples</taxon>
    </lineage>
</organism>
<dbReference type="InterPro" id="IPR052193">
    <property type="entry name" value="Peptidase_C59"/>
</dbReference>
<feature type="domain" description="Choloylglycine hydrolase/NAAA C-terminal" evidence="4">
    <location>
        <begin position="27"/>
        <end position="344"/>
    </location>
</feature>
<dbReference type="InterPro" id="IPR029055">
    <property type="entry name" value="Ntn_hydrolases_N"/>
</dbReference>
<dbReference type="GO" id="GO:0045302">
    <property type="term" value="F:choloylglycine hydrolase activity"/>
    <property type="evidence" value="ECO:0007669"/>
    <property type="project" value="UniProtKB-EC"/>
</dbReference>
<evidence type="ECO:0000256" key="1">
    <source>
        <dbReference type="ARBA" id="ARBA00006625"/>
    </source>
</evidence>
<evidence type="ECO:0000256" key="2">
    <source>
        <dbReference type="ARBA" id="ARBA00022801"/>
    </source>
</evidence>
<dbReference type="Gene3D" id="3.60.60.10">
    <property type="entry name" value="Penicillin V Acylase, Chain A"/>
    <property type="match status" value="1"/>
</dbReference>
<accession>A0A650EMI7</accession>
<dbReference type="InterPro" id="IPR029132">
    <property type="entry name" value="CBAH/NAAA_C"/>
</dbReference>
<name>A0A650EMI7_9BACT</name>
<evidence type="ECO:0000313" key="5">
    <source>
        <dbReference type="EMBL" id="QGT50826.1"/>
    </source>
</evidence>
<reference evidence="5" key="1">
    <citation type="journal article" date="2020" name="J. ISSAAS">
        <title>Lactobacilli and other gastrointestinal microbiota of Peromyscus leucopus, reservoir host for agents of Lyme disease and other zoonoses in North America.</title>
        <authorList>
            <person name="Milovic A."/>
            <person name="Bassam K."/>
            <person name="Shao H."/>
            <person name="Chatzistamou I."/>
            <person name="Tufts D.M."/>
            <person name="Diuk-Wasser M."/>
            <person name="Barbour A.G."/>
        </authorList>
    </citation>
    <scope>NUCLEOTIDE SEQUENCE</scope>
    <source>
        <strain evidence="5">LL30</strain>
    </source>
</reference>
<feature type="chain" id="PRO_5025054052" evidence="3">
    <location>
        <begin position="27"/>
        <end position="367"/>
    </location>
</feature>
<dbReference type="AlphaFoldDB" id="A0A650EMI7"/>
<dbReference type="EC" id="3.5.1.24" evidence="5"/>
<proteinExistence type="inferred from homology"/>
<keyword evidence="3" id="KW-0732">Signal</keyword>
<dbReference type="PANTHER" id="PTHR35527">
    <property type="entry name" value="CHOLOYLGLYCINE HYDROLASE"/>
    <property type="match status" value="1"/>
</dbReference>
<dbReference type="Pfam" id="PF02275">
    <property type="entry name" value="CBAH"/>
    <property type="match status" value="1"/>
</dbReference>
<dbReference type="EMBL" id="MN577572">
    <property type="protein sequence ID" value="QGT50826.1"/>
    <property type="molecule type" value="Genomic_DNA"/>
</dbReference>
<comment type="similarity">
    <text evidence="1">Belongs to the peptidase C59 family.</text>
</comment>
<dbReference type="CDD" id="cd00542">
    <property type="entry name" value="Ntn_PVA"/>
    <property type="match status" value="1"/>
</dbReference>
<evidence type="ECO:0000256" key="3">
    <source>
        <dbReference type="SAM" id="SignalP"/>
    </source>
</evidence>
<dbReference type="PANTHER" id="PTHR35527:SF2">
    <property type="entry name" value="HYDROLASE"/>
    <property type="match status" value="1"/>
</dbReference>
<dbReference type="SUPFAM" id="SSF56235">
    <property type="entry name" value="N-terminal nucleophile aminohydrolases (Ntn hydrolases)"/>
    <property type="match status" value="1"/>
</dbReference>
<gene>
    <name evidence="5" type="ORF">Elusimicrob2101_0890</name>
</gene>
<evidence type="ECO:0000259" key="4">
    <source>
        <dbReference type="Pfam" id="PF02275"/>
    </source>
</evidence>
<protein>
    <submittedName>
        <fullName evidence="5">Choloylglycine hydrolase</fullName>
        <ecNumber evidence="5">3.5.1.24</ecNumber>
    </submittedName>
</protein>
<feature type="signal peptide" evidence="3">
    <location>
        <begin position="1"/>
        <end position="26"/>
    </location>
</feature>
<sequence length="367" mass="40353">MKKHLLAAATSVCCALAVAGSGPAQACTGIAFEAKDGTRIQARTIEWSGYDLNAKLAVWPRGVKKTAYTPQGKNGKTWTTRYGVVGATTVMDEFITEGINEKGLSAGIFFFSHYGSLAPYNPKKAHKSVSDAELVPWMLTNFATVDEVLKNLKKIEIIPIAAADDKGTYNTGHWRIADATGRSVVLEITNKGERHIYENDLGVLTNSPDFPWHKANLNNYINLHPGTIAPRDFDGVPMFSFGASSALLGLPGDFTPPSRFVRAFFFLHSLRRPADKYAAVTQAFHILNAFDIPVGAEFALDQKVPDIPSATQVTCVSDTTQPAFYYRTMYNSEIRKVDLSKLDFASVPYGTYALDEKPQETFTERSF</sequence>